<reference evidence="1" key="1">
    <citation type="submission" date="2014-11" db="EMBL/GenBank/DDBJ databases">
        <authorList>
            <person name="Amaro Gonzalez C."/>
        </authorList>
    </citation>
    <scope>NUCLEOTIDE SEQUENCE</scope>
</reference>
<accession>A0A0E9XPS3</accession>
<proteinExistence type="predicted"/>
<organism evidence="1">
    <name type="scientific">Anguilla anguilla</name>
    <name type="common">European freshwater eel</name>
    <name type="synonym">Muraena anguilla</name>
    <dbReference type="NCBI Taxonomy" id="7936"/>
    <lineage>
        <taxon>Eukaryota</taxon>
        <taxon>Metazoa</taxon>
        <taxon>Chordata</taxon>
        <taxon>Craniata</taxon>
        <taxon>Vertebrata</taxon>
        <taxon>Euteleostomi</taxon>
        <taxon>Actinopterygii</taxon>
        <taxon>Neopterygii</taxon>
        <taxon>Teleostei</taxon>
        <taxon>Anguilliformes</taxon>
        <taxon>Anguillidae</taxon>
        <taxon>Anguilla</taxon>
    </lineage>
</organism>
<name>A0A0E9XPS3_ANGAN</name>
<protein>
    <submittedName>
        <fullName evidence="1">Uncharacterized protein</fullName>
    </submittedName>
</protein>
<sequence length="19" mass="2082">MLRDQVCLSSCSLSLNLSL</sequence>
<dbReference type="EMBL" id="GBXM01004864">
    <property type="protein sequence ID" value="JAI03714.1"/>
    <property type="molecule type" value="Transcribed_RNA"/>
</dbReference>
<evidence type="ECO:0000313" key="1">
    <source>
        <dbReference type="EMBL" id="JAI03714.1"/>
    </source>
</evidence>
<reference evidence="1" key="2">
    <citation type="journal article" date="2015" name="Fish Shellfish Immunol.">
        <title>Early steps in the European eel (Anguilla anguilla)-Vibrio vulnificus interaction in the gills: Role of the RtxA13 toxin.</title>
        <authorList>
            <person name="Callol A."/>
            <person name="Pajuelo D."/>
            <person name="Ebbesson L."/>
            <person name="Teles M."/>
            <person name="MacKenzie S."/>
            <person name="Amaro C."/>
        </authorList>
    </citation>
    <scope>NUCLEOTIDE SEQUENCE</scope>
</reference>
<dbReference type="AlphaFoldDB" id="A0A0E9XPS3"/>